<dbReference type="Proteomes" id="UP000008827">
    <property type="component" value="Chromosome 15"/>
</dbReference>
<dbReference type="EMBL" id="CM000848">
    <property type="protein sequence ID" value="KRH12697.1"/>
    <property type="molecule type" value="Genomic_DNA"/>
</dbReference>
<evidence type="ECO:0000313" key="3">
    <source>
        <dbReference type="Proteomes" id="UP000008827"/>
    </source>
</evidence>
<sequence length="176" mass="20237">MRVMDGSDHPLIGNALPCTKIGNFAHAPPDRKESHESYVFFQRLLEGNIRPPQVRPLCAFRLQVDSGRRSRGFARYKRSPTNSPSIEQRALLAGCCHREAEVQVRESQAADSRSLRWIRLKILTKHLLRNFSSPRSMRLKARLRVAPLQDWQQADLLLDPSCATYTRIRGPKEHKE</sequence>
<name>A0A0R0GBI8_SOYBN</name>
<protein>
    <submittedName>
        <fullName evidence="1 2">Uncharacterized protein</fullName>
    </submittedName>
</protein>
<reference evidence="2" key="2">
    <citation type="submission" date="2018-02" db="UniProtKB">
        <authorList>
            <consortium name="EnsemblPlants"/>
        </authorList>
    </citation>
    <scope>IDENTIFICATION</scope>
    <source>
        <strain evidence="2">Williams 82</strain>
    </source>
</reference>
<dbReference type="InParanoid" id="A0A0R0GBI8"/>
<dbReference type="EnsemblPlants" id="KRH12697">
    <property type="protein sequence ID" value="KRH12697"/>
    <property type="gene ID" value="GLYMA_15G187900"/>
</dbReference>
<dbReference type="Gramene" id="KRH12697">
    <property type="protein sequence ID" value="KRH12697"/>
    <property type="gene ID" value="GLYMA_15G187900"/>
</dbReference>
<accession>A0A0R0GBI8</accession>
<evidence type="ECO:0000313" key="2">
    <source>
        <dbReference type="EnsemblPlants" id="KRH12697"/>
    </source>
</evidence>
<keyword evidence="3" id="KW-1185">Reference proteome</keyword>
<proteinExistence type="predicted"/>
<dbReference type="AlphaFoldDB" id="A0A0R0GBI8"/>
<gene>
    <name evidence="1" type="ORF">GLYMA_15G187900</name>
</gene>
<organism evidence="1">
    <name type="scientific">Glycine max</name>
    <name type="common">Soybean</name>
    <name type="synonym">Glycine hispida</name>
    <dbReference type="NCBI Taxonomy" id="3847"/>
    <lineage>
        <taxon>Eukaryota</taxon>
        <taxon>Viridiplantae</taxon>
        <taxon>Streptophyta</taxon>
        <taxon>Embryophyta</taxon>
        <taxon>Tracheophyta</taxon>
        <taxon>Spermatophyta</taxon>
        <taxon>Magnoliopsida</taxon>
        <taxon>eudicotyledons</taxon>
        <taxon>Gunneridae</taxon>
        <taxon>Pentapetalae</taxon>
        <taxon>rosids</taxon>
        <taxon>fabids</taxon>
        <taxon>Fabales</taxon>
        <taxon>Fabaceae</taxon>
        <taxon>Papilionoideae</taxon>
        <taxon>50 kb inversion clade</taxon>
        <taxon>NPAAA clade</taxon>
        <taxon>indigoferoid/millettioid clade</taxon>
        <taxon>Phaseoleae</taxon>
        <taxon>Glycine</taxon>
        <taxon>Glycine subgen. Soja</taxon>
    </lineage>
</organism>
<evidence type="ECO:0000313" key="1">
    <source>
        <dbReference type="EMBL" id="KRH12697.1"/>
    </source>
</evidence>
<reference evidence="1" key="3">
    <citation type="submission" date="2018-07" db="EMBL/GenBank/DDBJ databases">
        <title>WGS assembly of Glycine max.</title>
        <authorList>
            <person name="Schmutz J."/>
            <person name="Cannon S."/>
            <person name="Schlueter J."/>
            <person name="Ma J."/>
            <person name="Mitros T."/>
            <person name="Nelson W."/>
            <person name="Hyten D."/>
            <person name="Song Q."/>
            <person name="Thelen J."/>
            <person name="Cheng J."/>
            <person name="Xu D."/>
            <person name="Hellsten U."/>
            <person name="May G."/>
            <person name="Yu Y."/>
            <person name="Sakurai T."/>
            <person name="Umezawa T."/>
            <person name="Bhattacharyya M."/>
            <person name="Sandhu D."/>
            <person name="Valliyodan B."/>
            <person name="Lindquist E."/>
            <person name="Peto M."/>
            <person name="Grant D."/>
            <person name="Shu S."/>
            <person name="Goodstein D."/>
            <person name="Barry K."/>
            <person name="Futrell-Griggs M."/>
            <person name="Abernathy B."/>
            <person name="Du J."/>
            <person name="Tian Z."/>
            <person name="Zhu L."/>
            <person name="Gill N."/>
            <person name="Joshi T."/>
            <person name="Libault M."/>
            <person name="Sethuraman A."/>
            <person name="Zhang X."/>
            <person name="Shinozaki K."/>
            <person name="Nguyen H."/>
            <person name="Wing R."/>
            <person name="Cregan P."/>
            <person name="Specht J."/>
            <person name="Grimwood J."/>
            <person name="Rokhsar D."/>
            <person name="Stacey G."/>
            <person name="Shoemaker R."/>
            <person name="Jackson S."/>
        </authorList>
    </citation>
    <scope>NUCLEOTIDE SEQUENCE</scope>
    <source>
        <tissue evidence="1">Callus</tissue>
    </source>
</reference>
<reference evidence="1 2" key="1">
    <citation type="journal article" date="2010" name="Nature">
        <title>Genome sequence of the palaeopolyploid soybean.</title>
        <authorList>
            <person name="Schmutz J."/>
            <person name="Cannon S.B."/>
            <person name="Schlueter J."/>
            <person name="Ma J."/>
            <person name="Mitros T."/>
            <person name="Nelson W."/>
            <person name="Hyten D.L."/>
            <person name="Song Q."/>
            <person name="Thelen J.J."/>
            <person name="Cheng J."/>
            <person name="Xu D."/>
            <person name="Hellsten U."/>
            <person name="May G.D."/>
            <person name="Yu Y."/>
            <person name="Sakurai T."/>
            <person name="Umezawa T."/>
            <person name="Bhattacharyya M.K."/>
            <person name="Sandhu D."/>
            <person name="Valliyodan B."/>
            <person name="Lindquist E."/>
            <person name="Peto M."/>
            <person name="Grant D."/>
            <person name="Shu S."/>
            <person name="Goodstein D."/>
            <person name="Barry K."/>
            <person name="Futrell-Griggs M."/>
            <person name="Abernathy B."/>
            <person name="Du J."/>
            <person name="Tian Z."/>
            <person name="Zhu L."/>
            <person name="Gill N."/>
            <person name="Joshi T."/>
            <person name="Libault M."/>
            <person name="Sethuraman A."/>
            <person name="Zhang X.-C."/>
            <person name="Shinozaki K."/>
            <person name="Nguyen H.T."/>
            <person name="Wing R.A."/>
            <person name="Cregan P."/>
            <person name="Specht J."/>
            <person name="Grimwood J."/>
            <person name="Rokhsar D."/>
            <person name="Stacey G."/>
            <person name="Shoemaker R.C."/>
            <person name="Jackson S.A."/>
        </authorList>
    </citation>
    <scope>NUCLEOTIDE SEQUENCE</scope>
    <source>
        <strain evidence="2">cv. Williams 82</strain>
        <tissue evidence="1">Callus</tissue>
    </source>
</reference>